<dbReference type="InterPro" id="IPR052895">
    <property type="entry name" value="HetReg/Transcr_Mod"/>
</dbReference>
<dbReference type="PANTHER" id="PTHR24148">
    <property type="entry name" value="ANKYRIN REPEAT DOMAIN-CONTAINING PROTEIN 39 HOMOLOG-RELATED"/>
    <property type="match status" value="1"/>
</dbReference>
<reference evidence="2" key="1">
    <citation type="submission" date="2023-06" db="EMBL/GenBank/DDBJ databases">
        <title>Genome-scale phylogeny and comparative genomics of the fungal order Sordariales.</title>
        <authorList>
            <consortium name="Lawrence Berkeley National Laboratory"/>
            <person name="Hensen N."/>
            <person name="Bonometti L."/>
            <person name="Westerberg I."/>
            <person name="Brannstrom I.O."/>
            <person name="Guillou S."/>
            <person name="Cros-Aarteil S."/>
            <person name="Calhoun S."/>
            <person name="Haridas S."/>
            <person name="Kuo A."/>
            <person name="Mondo S."/>
            <person name="Pangilinan J."/>
            <person name="Riley R."/>
            <person name="Labutti K."/>
            <person name="Andreopoulos B."/>
            <person name="Lipzen A."/>
            <person name="Chen C."/>
            <person name="Yanf M."/>
            <person name="Daum C."/>
            <person name="Ng V."/>
            <person name="Clum A."/>
            <person name="Steindorff A."/>
            <person name="Ohm R."/>
            <person name="Martin F."/>
            <person name="Silar P."/>
            <person name="Natvig D."/>
            <person name="Lalanne C."/>
            <person name="Gautier V."/>
            <person name="Ament-Velasquez S.L."/>
            <person name="Kruys A."/>
            <person name="Hutchinson M.I."/>
            <person name="Powell A.J."/>
            <person name="Barry K."/>
            <person name="Miller A.N."/>
            <person name="Grigoriev I.V."/>
            <person name="Debuchy R."/>
            <person name="Gladieux P."/>
            <person name="Thoren M.H."/>
            <person name="Johannesson H."/>
        </authorList>
    </citation>
    <scope>NUCLEOTIDE SEQUENCE</scope>
    <source>
        <strain evidence="2">PSN4</strain>
    </source>
</reference>
<feature type="domain" description="Heterokaryon incompatibility" evidence="1">
    <location>
        <begin position="52"/>
        <end position="182"/>
    </location>
</feature>
<organism evidence="2 3">
    <name type="scientific">Echria macrotheca</name>
    <dbReference type="NCBI Taxonomy" id="438768"/>
    <lineage>
        <taxon>Eukaryota</taxon>
        <taxon>Fungi</taxon>
        <taxon>Dikarya</taxon>
        <taxon>Ascomycota</taxon>
        <taxon>Pezizomycotina</taxon>
        <taxon>Sordariomycetes</taxon>
        <taxon>Sordariomycetidae</taxon>
        <taxon>Sordariales</taxon>
        <taxon>Schizotheciaceae</taxon>
        <taxon>Echria</taxon>
    </lineage>
</organism>
<dbReference type="Proteomes" id="UP001239445">
    <property type="component" value="Unassembled WGS sequence"/>
</dbReference>
<dbReference type="InterPro" id="IPR010730">
    <property type="entry name" value="HET"/>
</dbReference>
<evidence type="ECO:0000313" key="3">
    <source>
        <dbReference type="Proteomes" id="UP001239445"/>
    </source>
</evidence>
<gene>
    <name evidence="2" type="ORF">QBC47DRAFT_389138</name>
</gene>
<keyword evidence="3" id="KW-1185">Reference proteome</keyword>
<proteinExistence type="predicted"/>
<sequence>MENNAFKYQPLDGGDSIRLLVLEPADNTREDLKGSLLHTTVSECGANLLEPYTALSYCWGPPERVRKIYIDGYACGITLSLDQALRDMRHDRMPHRIWADALCIDQANDNEKAHQVGLMGTIYSTASHTIIHLPFSNPRVSQLIKELAVRSTRNQMKEKDLEELRMEILSAPWFTRAWVFQELVLSRDPWVQTGSGACRMRWAQFCDVIGMDHVARVMRLDDMPAQVTSELTPLARINQDPASRLSTSMYELLAARRGICATDPRDLVYANLGIVNDKMACQEFISTDYNMTVERVFTDAAHYIFERAGFDTLIRNVLFDLDPKCPPLTGRFNLPSWVPNWALPAPAEIETVHTVISERSRGARDSIANNQAGLVDGYGLASVARPGVLSFVGFPFDRIHRLLDETDIVPFLDREGFYENSREAFDDVASFLPISQYDAKMEEMKHYMTMACHREQNGLPREAVVKFKRKAYSDLIKLYQTKGMRLATGQNRTLIVATSKACVGDFVVGVCSLISDRRLLVRRWERTPADEPGDWYYRALRNRGFLESYSDLLVPQAEFPRFRKVHFDVDLSDDQWWDDVVNYRSQTQREFGGHGTLIGEVACIFNSTRGCMDEEYRGRMQIVHLH</sequence>
<evidence type="ECO:0000313" key="2">
    <source>
        <dbReference type="EMBL" id="KAK1752708.1"/>
    </source>
</evidence>
<dbReference type="PANTHER" id="PTHR24148:SF82">
    <property type="entry name" value="HETEROKARYON INCOMPATIBILITY DOMAIN-CONTAINING PROTEIN"/>
    <property type="match status" value="1"/>
</dbReference>
<dbReference type="EMBL" id="MU839839">
    <property type="protein sequence ID" value="KAK1752708.1"/>
    <property type="molecule type" value="Genomic_DNA"/>
</dbReference>
<accession>A0AAJ0B6P9</accession>
<dbReference type="AlphaFoldDB" id="A0AAJ0B6P9"/>
<protein>
    <submittedName>
        <fullName evidence="2">Heterokaryon incompatibility protein-domain-containing protein</fullName>
    </submittedName>
</protein>
<dbReference type="Pfam" id="PF06985">
    <property type="entry name" value="HET"/>
    <property type="match status" value="1"/>
</dbReference>
<name>A0AAJ0B6P9_9PEZI</name>
<comment type="caution">
    <text evidence="2">The sequence shown here is derived from an EMBL/GenBank/DDBJ whole genome shotgun (WGS) entry which is preliminary data.</text>
</comment>
<evidence type="ECO:0000259" key="1">
    <source>
        <dbReference type="Pfam" id="PF06985"/>
    </source>
</evidence>